<dbReference type="GO" id="GO:0022857">
    <property type="term" value="F:transmembrane transporter activity"/>
    <property type="evidence" value="ECO:0007669"/>
    <property type="project" value="InterPro"/>
</dbReference>
<comment type="similarity">
    <text evidence="2">Belongs to the major facilitator superfamily. Monocarboxylate porter (TC 2.A.1.13) family.</text>
</comment>
<name>A0A6A6GXT1_VIRVR</name>
<evidence type="ECO:0000256" key="3">
    <source>
        <dbReference type="SAM" id="Phobius"/>
    </source>
</evidence>
<feature type="transmembrane region" description="Helical" evidence="3">
    <location>
        <begin position="199"/>
        <end position="224"/>
    </location>
</feature>
<evidence type="ECO:0000256" key="1">
    <source>
        <dbReference type="ARBA" id="ARBA00004141"/>
    </source>
</evidence>
<dbReference type="PANTHER" id="PTHR11360">
    <property type="entry name" value="MONOCARBOXYLATE TRANSPORTER"/>
    <property type="match status" value="1"/>
</dbReference>
<dbReference type="InterPro" id="IPR011701">
    <property type="entry name" value="MFS"/>
</dbReference>
<evidence type="ECO:0000259" key="4">
    <source>
        <dbReference type="PROSITE" id="PS50850"/>
    </source>
</evidence>
<comment type="subcellular location">
    <subcellularLocation>
        <location evidence="1">Membrane</location>
        <topology evidence="1">Multi-pass membrane protein</topology>
    </subcellularLocation>
</comment>
<dbReference type="Proteomes" id="UP000800092">
    <property type="component" value="Unassembled WGS sequence"/>
</dbReference>
<keyword evidence="6" id="KW-1185">Reference proteome</keyword>
<dbReference type="SUPFAM" id="SSF103473">
    <property type="entry name" value="MFS general substrate transporter"/>
    <property type="match status" value="1"/>
</dbReference>
<feature type="transmembrane region" description="Helical" evidence="3">
    <location>
        <begin position="267"/>
        <end position="285"/>
    </location>
</feature>
<feature type="transmembrane region" description="Helical" evidence="3">
    <location>
        <begin position="69"/>
        <end position="88"/>
    </location>
</feature>
<reference evidence="5" key="1">
    <citation type="journal article" date="2020" name="Stud. Mycol.">
        <title>101 Dothideomycetes genomes: a test case for predicting lifestyles and emergence of pathogens.</title>
        <authorList>
            <person name="Haridas S."/>
            <person name="Albert R."/>
            <person name="Binder M."/>
            <person name="Bloem J."/>
            <person name="Labutti K."/>
            <person name="Salamov A."/>
            <person name="Andreopoulos B."/>
            <person name="Baker S."/>
            <person name="Barry K."/>
            <person name="Bills G."/>
            <person name="Bluhm B."/>
            <person name="Cannon C."/>
            <person name="Castanera R."/>
            <person name="Culley D."/>
            <person name="Daum C."/>
            <person name="Ezra D."/>
            <person name="Gonzalez J."/>
            <person name="Henrissat B."/>
            <person name="Kuo A."/>
            <person name="Liang C."/>
            <person name="Lipzen A."/>
            <person name="Lutzoni F."/>
            <person name="Magnuson J."/>
            <person name="Mondo S."/>
            <person name="Nolan M."/>
            <person name="Ohm R."/>
            <person name="Pangilinan J."/>
            <person name="Park H.-J."/>
            <person name="Ramirez L."/>
            <person name="Alfaro M."/>
            <person name="Sun H."/>
            <person name="Tritt A."/>
            <person name="Yoshinaga Y."/>
            <person name="Zwiers L.-H."/>
            <person name="Turgeon B."/>
            <person name="Goodwin S."/>
            <person name="Spatafora J."/>
            <person name="Crous P."/>
            <person name="Grigoriev I."/>
        </authorList>
    </citation>
    <scope>NUCLEOTIDE SEQUENCE</scope>
    <source>
        <strain evidence="5">Tuck. ex Michener</strain>
    </source>
</reference>
<protein>
    <submittedName>
        <fullName evidence="5">Monocarboxylate permease-like protein</fullName>
    </submittedName>
</protein>
<feature type="transmembrane region" description="Helical" evidence="3">
    <location>
        <begin position="158"/>
        <end position="178"/>
    </location>
</feature>
<dbReference type="AlphaFoldDB" id="A0A6A6GXT1"/>
<keyword evidence="3" id="KW-1133">Transmembrane helix</keyword>
<dbReference type="PANTHER" id="PTHR11360:SF234">
    <property type="entry name" value="MFS-TYPE TRANSPORTER DBAD-RELATED"/>
    <property type="match status" value="1"/>
</dbReference>
<evidence type="ECO:0000256" key="2">
    <source>
        <dbReference type="ARBA" id="ARBA00006727"/>
    </source>
</evidence>
<feature type="transmembrane region" description="Helical" evidence="3">
    <location>
        <begin position="362"/>
        <end position="381"/>
    </location>
</feature>
<dbReference type="Pfam" id="PF07690">
    <property type="entry name" value="MFS_1"/>
    <property type="match status" value="1"/>
</dbReference>
<dbReference type="InterPro" id="IPR036259">
    <property type="entry name" value="MFS_trans_sf"/>
</dbReference>
<dbReference type="InterPro" id="IPR020846">
    <property type="entry name" value="MFS_dom"/>
</dbReference>
<feature type="transmembrane region" description="Helical" evidence="3">
    <location>
        <begin position="329"/>
        <end position="350"/>
    </location>
</feature>
<accession>A0A6A6GXT1</accession>
<evidence type="ECO:0000313" key="5">
    <source>
        <dbReference type="EMBL" id="KAF2230401.1"/>
    </source>
</evidence>
<feature type="transmembrane region" description="Helical" evidence="3">
    <location>
        <begin position="126"/>
        <end position="146"/>
    </location>
</feature>
<sequence length="391" mass="41757">MQVAASFCIFFSTWGVVNMYGVYQTYYSVAILQSSSSSAISWIGSTQAFLLFLIGTLVGPIYDAGHVHILLVSGSSLTLLGVFMTSICKNYWELFLAQGVVTGAGFGCLFLPGVTIVSQYFSTRKAFATGIASLGSSIGGVIYPITFTQLQPRIGFGWATRVIGFILLITLILPLIVMRPLKYPPKRRSLLDIKALRDVPYVFFGLGILFGYMGIYVVFFYVQLYAMSNADMSPRLAFYLLAIINAGSSLGRILPNFAADKAGTLNMQILFASASSVLSLSLLAIKSVNGVIAFCVLYGFFTGTFVSLPGPTVASLSPDMASLGGRMSMAFMSAGTGLLVGSPVAGAILSSNGGNDWTMLQVWSGILLVLSATCMICAKVAKVGFRFRAKA</sequence>
<evidence type="ECO:0000313" key="6">
    <source>
        <dbReference type="Proteomes" id="UP000800092"/>
    </source>
</evidence>
<gene>
    <name evidence="5" type="ORF">EV356DRAFT_526774</name>
</gene>
<feature type="domain" description="Major facilitator superfamily (MFS) profile" evidence="4">
    <location>
        <begin position="1"/>
        <end position="382"/>
    </location>
</feature>
<proteinExistence type="inferred from homology"/>
<keyword evidence="3" id="KW-0472">Membrane</keyword>
<keyword evidence="3" id="KW-0812">Transmembrane</keyword>
<feature type="transmembrane region" description="Helical" evidence="3">
    <location>
        <begin position="94"/>
        <end position="114"/>
    </location>
</feature>
<dbReference type="OrthoDB" id="6509908at2759"/>
<dbReference type="Gene3D" id="1.20.1250.20">
    <property type="entry name" value="MFS general substrate transporter like domains"/>
    <property type="match status" value="2"/>
</dbReference>
<dbReference type="GO" id="GO:0016020">
    <property type="term" value="C:membrane"/>
    <property type="evidence" value="ECO:0007669"/>
    <property type="project" value="UniProtKB-SubCell"/>
</dbReference>
<organism evidence="5 6">
    <name type="scientific">Viridothelium virens</name>
    <name type="common">Speckled blister lichen</name>
    <name type="synonym">Trypethelium virens</name>
    <dbReference type="NCBI Taxonomy" id="1048519"/>
    <lineage>
        <taxon>Eukaryota</taxon>
        <taxon>Fungi</taxon>
        <taxon>Dikarya</taxon>
        <taxon>Ascomycota</taxon>
        <taxon>Pezizomycotina</taxon>
        <taxon>Dothideomycetes</taxon>
        <taxon>Dothideomycetes incertae sedis</taxon>
        <taxon>Trypetheliales</taxon>
        <taxon>Trypetheliaceae</taxon>
        <taxon>Viridothelium</taxon>
    </lineage>
</organism>
<dbReference type="EMBL" id="ML991842">
    <property type="protein sequence ID" value="KAF2230401.1"/>
    <property type="molecule type" value="Genomic_DNA"/>
</dbReference>
<dbReference type="InterPro" id="IPR050327">
    <property type="entry name" value="Proton-linked_MCT"/>
</dbReference>
<feature type="transmembrane region" description="Helical" evidence="3">
    <location>
        <begin position="291"/>
        <end position="308"/>
    </location>
</feature>
<dbReference type="PROSITE" id="PS50850">
    <property type="entry name" value="MFS"/>
    <property type="match status" value="1"/>
</dbReference>
<feature type="transmembrane region" description="Helical" evidence="3">
    <location>
        <begin position="236"/>
        <end position="255"/>
    </location>
</feature>
<feature type="transmembrane region" description="Helical" evidence="3">
    <location>
        <begin position="39"/>
        <end position="62"/>
    </location>
</feature>